<comment type="caution">
    <text evidence="1">The sequence shown here is derived from an EMBL/GenBank/DDBJ whole genome shotgun (WGS) entry which is preliminary data.</text>
</comment>
<dbReference type="EMBL" id="CAJNDS010001602">
    <property type="protein sequence ID" value="CAE7267269.1"/>
    <property type="molecule type" value="Genomic_DNA"/>
</dbReference>
<reference evidence="1" key="1">
    <citation type="submission" date="2021-02" db="EMBL/GenBank/DDBJ databases">
        <authorList>
            <person name="Dougan E. K."/>
            <person name="Rhodes N."/>
            <person name="Thang M."/>
            <person name="Chan C."/>
        </authorList>
    </citation>
    <scope>NUCLEOTIDE SEQUENCE</scope>
</reference>
<evidence type="ECO:0000313" key="1">
    <source>
        <dbReference type="EMBL" id="CAE7267269.1"/>
    </source>
</evidence>
<evidence type="ECO:0000313" key="2">
    <source>
        <dbReference type="Proteomes" id="UP000604046"/>
    </source>
</evidence>
<gene>
    <name evidence="1" type="ORF">SNAT2548_LOCUS14163</name>
</gene>
<proteinExistence type="predicted"/>
<keyword evidence="2" id="KW-1185">Reference proteome</keyword>
<dbReference type="AlphaFoldDB" id="A0A812ML05"/>
<dbReference type="Proteomes" id="UP000604046">
    <property type="component" value="Unassembled WGS sequence"/>
</dbReference>
<organism evidence="1 2">
    <name type="scientific">Symbiodinium natans</name>
    <dbReference type="NCBI Taxonomy" id="878477"/>
    <lineage>
        <taxon>Eukaryota</taxon>
        <taxon>Sar</taxon>
        <taxon>Alveolata</taxon>
        <taxon>Dinophyceae</taxon>
        <taxon>Suessiales</taxon>
        <taxon>Symbiodiniaceae</taxon>
        <taxon>Symbiodinium</taxon>
    </lineage>
</organism>
<protein>
    <submittedName>
        <fullName evidence="1">Uncharacterized protein</fullName>
    </submittedName>
</protein>
<accession>A0A812ML05</accession>
<name>A0A812ML05_9DINO</name>
<sequence>MTLLFQHESQCEHMPMWGIQPGPCPVHFGGFLCGAGYLWRLPEGPAQQSPHLVEAGRKKANAEVCRGDEGPSTPTEDIEEPAITLQKVPLPVVEPPAEQEERQVLFASEPSSESQNLGNYSLWQWLDGWFEARPGSPETPDGWSGSPGEVADLSDRASLEACEDADLADPPLVLADVYRQAREPEREALEQLLDYHIISQHEFHNSELPRDHLSRLLRVGLELVAKPVPLTQVAAAEYTRRRMEELEPPHWVRDMLAILRGGDAKEAFEICQQIRSLPVESVDLLQQAGVKQAIIAATQRHPCISLQGDKALAWLQSAA</sequence>